<sequence length="99" mass="11726">MNTEYRPHTILLIGISNTFKPLYIENPIDMVERQIKSVNQQDFLVLNVAMQRNNKSEIWSPDCGQDITYVEWHIRKVQVKAFYKIINPKKQMGLNAECW</sequence>
<dbReference type="AlphaFoldDB" id="A0A6A7K0U2"/>
<dbReference type="Proteomes" id="UP000430466">
    <property type="component" value="Unassembled WGS sequence"/>
</dbReference>
<organism evidence="1 2">
    <name type="scientific">Lactobacillus helveticus</name>
    <name type="common">Lactobacillus suntoryeus</name>
    <dbReference type="NCBI Taxonomy" id="1587"/>
    <lineage>
        <taxon>Bacteria</taxon>
        <taxon>Bacillati</taxon>
        <taxon>Bacillota</taxon>
        <taxon>Bacilli</taxon>
        <taxon>Lactobacillales</taxon>
        <taxon>Lactobacillaceae</taxon>
        <taxon>Lactobacillus</taxon>
    </lineage>
</organism>
<reference evidence="1 2" key="1">
    <citation type="submission" date="2019-10" db="EMBL/GenBank/DDBJ databases">
        <title>Draft genome sequences of Lactobacillus strains.</title>
        <authorList>
            <person name="Cho G.-S."/>
            <person name="Fagbemigun O."/>
            <person name="Brinks E."/>
            <person name="Franz C.M.A.P."/>
        </authorList>
    </citation>
    <scope>NUCLEOTIDE SEQUENCE [LARGE SCALE GENOMIC DNA]</scope>
    <source>
        <strain evidence="1 2">313</strain>
    </source>
</reference>
<comment type="caution">
    <text evidence="1">The sequence shown here is derived from an EMBL/GenBank/DDBJ whole genome shotgun (WGS) entry which is preliminary data.</text>
</comment>
<proteinExistence type="predicted"/>
<evidence type="ECO:0000313" key="2">
    <source>
        <dbReference type="Proteomes" id="UP000430466"/>
    </source>
</evidence>
<dbReference type="EMBL" id="WHOE01000024">
    <property type="protein sequence ID" value="MPW14182.1"/>
    <property type="molecule type" value="Genomic_DNA"/>
</dbReference>
<evidence type="ECO:0000313" key="1">
    <source>
        <dbReference type="EMBL" id="MPW14182.1"/>
    </source>
</evidence>
<protein>
    <submittedName>
        <fullName evidence="1">Uncharacterized protein</fullName>
    </submittedName>
</protein>
<gene>
    <name evidence="1" type="ORF">GDZ32_04010</name>
</gene>
<dbReference type="RefSeq" id="WP_152723729.1">
    <property type="nucleotide sequence ID" value="NZ_WHOE01000024.1"/>
</dbReference>
<accession>A0A6A7K0U2</accession>
<name>A0A6A7K0U2_LACHE</name>